<dbReference type="RefSeq" id="WP_285570744.1">
    <property type="nucleotide sequence ID" value="NZ_BSDE01000001.1"/>
</dbReference>
<reference evidence="4 5" key="1">
    <citation type="journal article" date="2023" name="Antonie Van Leeuwenhoek">
        <title>Mesoterricola silvestris gen. nov., sp. nov., Mesoterricola sediminis sp. nov., Geothrix oryzae sp. nov., Geothrix edaphica sp. nov., Geothrix rubra sp. nov., and Geothrix limicola sp. nov., six novel members of Acidobacteriota isolated from soils.</title>
        <authorList>
            <person name="Itoh H."/>
            <person name="Sugisawa Y."/>
            <person name="Mise K."/>
            <person name="Xu Z."/>
            <person name="Kuniyasu M."/>
            <person name="Ushijima N."/>
            <person name="Kawano K."/>
            <person name="Kobayashi E."/>
            <person name="Shiratori Y."/>
            <person name="Masuda Y."/>
            <person name="Senoo K."/>
        </authorList>
    </citation>
    <scope>NUCLEOTIDE SEQUENCE [LARGE SCALE GENOMIC DNA]</scope>
    <source>
        <strain evidence="4 5">Red804</strain>
    </source>
</reference>
<feature type="domain" description="Sugar fermentation stimulation protein C-terminal" evidence="2">
    <location>
        <begin position="85"/>
        <end position="220"/>
    </location>
</feature>
<dbReference type="Pfam" id="PF17746">
    <property type="entry name" value="SfsA_N"/>
    <property type="match status" value="1"/>
</dbReference>
<dbReference type="EMBL" id="BSDE01000001">
    <property type="protein sequence ID" value="GLH72334.1"/>
    <property type="molecule type" value="Genomic_DNA"/>
</dbReference>
<dbReference type="PANTHER" id="PTHR30545:SF2">
    <property type="entry name" value="SUGAR FERMENTATION STIMULATION PROTEIN A"/>
    <property type="match status" value="1"/>
</dbReference>
<organism evidence="4 5">
    <name type="scientific">Geothrix limicola</name>
    <dbReference type="NCBI Taxonomy" id="2927978"/>
    <lineage>
        <taxon>Bacteria</taxon>
        <taxon>Pseudomonadati</taxon>
        <taxon>Acidobacteriota</taxon>
        <taxon>Holophagae</taxon>
        <taxon>Holophagales</taxon>
        <taxon>Holophagaceae</taxon>
        <taxon>Geothrix</taxon>
    </lineage>
</organism>
<dbReference type="HAMAP" id="MF_00095">
    <property type="entry name" value="SfsA"/>
    <property type="match status" value="1"/>
</dbReference>
<evidence type="ECO:0000313" key="5">
    <source>
        <dbReference type="Proteomes" id="UP001165069"/>
    </source>
</evidence>
<dbReference type="InterPro" id="IPR041465">
    <property type="entry name" value="SfsA_N"/>
</dbReference>
<comment type="caution">
    <text evidence="4">The sequence shown here is derived from an EMBL/GenBank/DDBJ whole genome shotgun (WGS) entry which is preliminary data.</text>
</comment>
<dbReference type="Proteomes" id="UP001165069">
    <property type="component" value="Unassembled WGS sequence"/>
</dbReference>
<dbReference type="PANTHER" id="PTHR30545">
    <property type="entry name" value="SUGAR FERMENTATION STIMULATION PROTEIN A"/>
    <property type="match status" value="1"/>
</dbReference>
<dbReference type="Gene3D" id="3.40.1350.60">
    <property type="match status" value="1"/>
</dbReference>
<evidence type="ECO:0000313" key="4">
    <source>
        <dbReference type="EMBL" id="GLH72334.1"/>
    </source>
</evidence>
<dbReference type="InterPro" id="IPR005224">
    <property type="entry name" value="SfsA"/>
</dbReference>
<dbReference type="CDD" id="cd22359">
    <property type="entry name" value="SfsA-like_bacterial"/>
    <property type="match status" value="1"/>
</dbReference>
<evidence type="ECO:0000256" key="1">
    <source>
        <dbReference type="HAMAP-Rule" id="MF_00095"/>
    </source>
</evidence>
<dbReference type="InterPro" id="IPR040452">
    <property type="entry name" value="SfsA_C"/>
</dbReference>
<dbReference type="NCBIfam" id="TIGR00230">
    <property type="entry name" value="sfsA"/>
    <property type="match status" value="1"/>
</dbReference>
<evidence type="ECO:0000259" key="2">
    <source>
        <dbReference type="Pfam" id="PF03749"/>
    </source>
</evidence>
<protein>
    <recommendedName>
        <fullName evidence="1">Sugar fermentation stimulation protein homolog</fullName>
    </recommendedName>
</protein>
<dbReference type="Gene3D" id="2.40.50.580">
    <property type="match status" value="1"/>
</dbReference>
<comment type="similarity">
    <text evidence="1">Belongs to the SfsA family.</text>
</comment>
<feature type="domain" description="SfsA N-terminal OB" evidence="3">
    <location>
        <begin position="15"/>
        <end position="81"/>
    </location>
</feature>
<name>A0ABQ5QCP8_9BACT</name>
<keyword evidence="5" id="KW-1185">Reference proteome</keyword>
<gene>
    <name evidence="1 4" type="primary">sfsA</name>
    <name evidence="4" type="ORF">GETHLI_08360</name>
</gene>
<evidence type="ECO:0000259" key="3">
    <source>
        <dbReference type="Pfam" id="PF17746"/>
    </source>
</evidence>
<dbReference type="Pfam" id="PF03749">
    <property type="entry name" value="SfsA"/>
    <property type="match status" value="1"/>
</dbReference>
<sequence length="246" mass="27135">MILVEKTGLVAGSLIQRYKRFLADVQLPDGSVVTAHTTNTGSMKTCWEPGDRVLLEPASNPARKLKYTWLAVERPGGWVGVETGMPNRVVAEAARRDALPGLAGLHGVRTEVRYGAENSRIDVLALDGEGRQVFIEVKNATLKDGDWALFPDAVTERGTKHLRELQAMVREGHRAAIAFFVHRTDVDRFDAAREIDPSYAAELDRAAEAGVAVLPLAVHLVTRQEADGRWILGWGLRGLLPWSLRR</sequence>
<proteinExistence type="inferred from homology"/>
<accession>A0ABQ5QCP8</accession>